<dbReference type="PROSITE" id="PS50096">
    <property type="entry name" value="IQ"/>
    <property type="match status" value="1"/>
</dbReference>
<protein>
    <submittedName>
        <fullName evidence="3">Uncharacterized protein</fullName>
    </submittedName>
</protein>
<dbReference type="EMBL" id="CAADFY010000130">
    <property type="protein sequence ID" value="VFK57942.1"/>
    <property type="molecule type" value="Genomic_DNA"/>
</dbReference>
<dbReference type="AlphaFoldDB" id="A0A451ALJ2"/>
<evidence type="ECO:0000313" key="2">
    <source>
        <dbReference type="EMBL" id="VFK59390.1"/>
    </source>
</evidence>
<evidence type="ECO:0000313" key="1">
    <source>
        <dbReference type="EMBL" id="VFK57942.1"/>
    </source>
</evidence>
<name>A0A451ALJ2_9GAMM</name>
<organism evidence="3">
    <name type="scientific">Candidatus Kentrum sp. TUN</name>
    <dbReference type="NCBI Taxonomy" id="2126343"/>
    <lineage>
        <taxon>Bacteria</taxon>
        <taxon>Pseudomonadati</taxon>
        <taxon>Pseudomonadota</taxon>
        <taxon>Gammaproteobacteria</taxon>
        <taxon>Candidatus Kentrum</taxon>
    </lineage>
</organism>
<dbReference type="EMBL" id="CAADFV010000126">
    <property type="protein sequence ID" value="VFK66896.1"/>
    <property type="molecule type" value="Genomic_DNA"/>
</dbReference>
<accession>A0A451ALJ2</accession>
<sequence length="177" mass="20359">MENLASSANNTRQVQAVFRGHMILEAFSKLSRYQAECRLFEKKYGASFDSVKQDKRGQGAEDFMLEDDLLDWEYARAARQWWQEITGISRCIHSYRRGSKSMATLNLPLEDNLLQRAQSRAAAQGTTVDALLQGFLQNYAHKSVACQQATRNILQLARESRMASDSPRWTRESLYER</sequence>
<proteinExistence type="predicted"/>
<evidence type="ECO:0000313" key="3">
    <source>
        <dbReference type="EMBL" id="VFK66896.1"/>
    </source>
</evidence>
<dbReference type="EMBL" id="CAADFX010000101">
    <property type="protein sequence ID" value="VFK59390.1"/>
    <property type="molecule type" value="Genomic_DNA"/>
</dbReference>
<gene>
    <name evidence="2" type="ORF">BECKTUN1418D_GA0071000_11015</name>
    <name evidence="3" type="ORF">BECKTUN1418E_GA0071001_11266</name>
    <name evidence="1" type="ORF">BECKTUN1418F_GA0071002_11306</name>
</gene>
<reference evidence="3" key="1">
    <citation type="submission" date="2019-02" db="EMBL/GenBank/DDBJ databases">
        <authorList>
            <person name="Gruber-Vodicka R. H."/>
            <person name="Seah K. B. B."/>
        </authorList>
    </citation>
    <scope>NUCLEOTIDE SEQUENCE</scope>
    <source>
        <strain evidence="2">BECK_BY1</strain>
        <strain evidence="3">BECK_BY2</strain>
        <strain evidence="1">BECK_BY3</strain>
    </source>
</reference>